<evidence type="ECO:0000313" key="1">
    <source>
        <dbReference type="EMBL" id="KAK7687600.1"/>
    </source>
</evidence>
<sequence>MQGILERVQYINGTHDYTATKNTYNIKQPRGMLGLIELSSLEDGGEGTKSGADEDDNDGGGPLVKDVFAVLTRTTIDVFHVVSAHETTSSCRSSFSIKRGLGKRAVVCCVVKRKRMKEEGALCLCHLQARVDSDRPHTRNTFELFPSIGTRSDRRHG</sequence>
<dbReference type="Proteomes" id="UP001385951">
    <property type="component" value="Unassembled WGS sequence"/>
</dbReference>
<accession>A0AAW0G273</accession>
<proteinExistence type="predicted"/>
<dbReference type="AlphaFoldDB" id="A0AAW0G273"/>
<name>A0AAW0G273_9APHY</name>
<organism evidence="1 2">
    <name type="scientific">Cerrena zonata</name>
    <dbReference type="NCBI Taxonomy" id="2478898"/>
    <lineage>
        <taxon>Eukaryota</taxon>
        <taxon>Fungi</taxon>
        <taxon>Dikarya</taxon>
        <taxon>Basidiomycota</taxon>
        <taxon>Agaricomycotina</taxon>
        <taxon>Agaricomycetes</taxon>
        <taxon>Polyporales</taxon>
        <taxon>Cerrenaceae</taxon>
        <taxon>Cerrena</taxon>
    </lineage>
</organism>
<gene>
    <name evidence="1" type="ORF">QCA50_008814</name>
</gene>
<dbReference type="EMBL" id="JASBNA010000012">
    <property type="protein sequence ID" value="KAK7687600.1"/>
    <property type="molecule type" value="Genomic_DNA"/>
</dbReference>
<evidence type="ECO:0000313" key="2">
    <source>
        <dbReference type="Proteomes" id="UP001385951"/>
    </source>
</evidence>
<keyword evidence="2" id="KW-1185">Reference proteome</keyword>
<reference evidence="1 2" key="1">
    <citation type="submission" date="2022-09" db="EMBL/GenBank/DDBJ databases">
        <authorList>
            <person name="Palmer J.M."/>
        </authorList>
    </citation>
    <scope>NUCLEOTIDE SEQUENCE [LARGE SCALE GENOMIC DNA]</scope>
    <source>
        <strain evidence="1 2">DSM 7382</strain>
    </source>
</reference>
<protein>
    <submittedName>
        <fullName evidence="1">Uncharacterized protein</fullName>
    </submittedName>
</protein>
<comment type="caution">
    <text evidence="1">The sequence shown here is derived from an EMBL/GenBank/DDBJ whole genome shotgun (WGS) entry which is preliminary data.</text>
</comment>